<sequence>MAQAFIDYMASRKIDIQMMPEGEGQFALWLTDAQHEIEVEAELKQFLANPSASKYSAASWDVADTRKSKFHYSSPSIMGMVKAKAGPVTLLIMVVCAVIYFLQMFGFGDGVFALLHFPAFEGQQWQLWRWVSHALLHFSVTHIVFNLLWWWQLGGDIERRLSSGKLLQIFLISAALSGAGQFYVEGANFGGLSGVVYALLGYLWILGYRCPHLGLTLPKPIIGFMLVWLVLGYVQPFMAIANTAHLVGLLSGMAIALFDSGKQKYQQTS</sequence>
<dbReference type="GO" id="GO:0006508">
    <property type="term" value="P:proteolysis"/>
    <property type="evidence" value="ECO:0007669"/>
    <property type="project" value="UniProtKB-KW"/>
</dbReference>
<comment type="subcellular location">
    <subcellularLocation>
        <location evidence="1">Membrane</location>
        <topology evidence="1">Multi-pass membrane protein</topology>
    </subcellularLocation>
</comment>
<evidence type="ECO:0000313" key="10">
    <source>
        <dbReference type="EMBL" id="EKM31096.1"/>
    </source>
</evidence>
<dbReference type="InterPro" id="IPR038236">
    <property type="entry name" value="GlpG_N_sf"/>
</dbReference>
<evidence type="ECO:0000259" key="8">
    <source>
        <dbReference type="Pfam" id="PF01694"/>
    </source>
</evidence>
<organism evidence="10 11">
    <name type="scientific">Vibrio harveyi</name>
    <name type="common">Beneckea harveyi</name>
    <dbReference type="NCBI Taxonomy" id="669"/>
    <lineage>
        <taxon>Bacteria</taxon>
        <taxon>Pseudomonadati</taxon>
        <taxon>Pseudomonadota</taxon>
        <taxon>Gammaproteobacteria</taxon>
        <taxon>Vibrionales</taxon>
        <taxon>Vibrionaceae</taxon>
        <taxon>Vibrio</taxon>
    </lineage>
</organism>
<comment type="caution">
    <text evidence="10">The sequence shown here is derived from an EMBL/GenBank/DDBJ whole genome shotgun (WGS) entry which is preliminary data.</text>
</comment>
<feature type="transmembrane region" description="Helical" evidence="7">
    <location>
        <begin position="88"/>
        <end position="107"/>
    </location>
</feature>
<dbReference type="STRING" id="669.AL538_08970"/>
<feature type="transmembrane region" description="Helical" evidence="7">
    <location>
        <begin position="189"/>
        <end position="206"/>
    </location>
</feature>
<dbReference type="NCBIfam" id="TIGR04239">
    <property type="entry name" value="rhombo_GlpG"/>
    <property type="match status" value="1"/>
</dbReference>
<evidence type="ECO:0000256" key="1">
    <source>
        <dbReference type="ARBA" id="ARBA00004141"/>
    </source>
</evidence>
<evidence type="ECO:0000256" key="5">
    <source>
        <dbReference type="ARBA" id="ARBA00022989"/>
    </source>
</evidence>
<keyword evidence="5 7" id="KW-1133">Transmembrane helix</keyword>
<protein>
    <submittedName>
        <fullName evidence="10">Rhomboid protease glpG</fullName>
        <ecNumber evidence="10">3.4.21.105</ecNumber>
    </submittedName>
</protein>
<feature type="domain" description="Peptidase S54 GlpG peptidase N-terminal" evidence="9">
    <location>
        <begin position="1"/>
        <end position="75"/>
    </location>
</feature>
<dbReference type="Pfam" id="PF12122">
    <property type="entry name" value="Rhomboid_N"/>
    <property type="match status" value="1"/>
</dbReference>
<evidence type="ECO:0000256" key="7">
    <source>
        <dbReference type="SAM" id="Phobius"/>
    </source>
</evidence>
<feature type="transmembrane region" description="Helical" evidence="7">
    <location>
        <begin position="237"/>
        <end position="258"/>
    </location>
</feature>
<accession>A0A454CXE7</accession>
<dbReference type="EMBL" id="AJSR01001343">
    <property type="protein sequence ID" value="EKM31096.1"/>
    <property type="molecule type" value="Genomic_DNA"/>
</dbReference>
<keyword evidence="3" id="KW-0997">Cell inner membrane</keyword>
<keyword evidence="10" id="KW-0378">Hydrolase</keyword>
<feature type="transmembrane region" description="Helical" evidence="7">
    <location>
        <begin position="213"/>
        <end position="231"/>
    </location>
</feature>
<dbReference type="InterPro" id="IPR022764">
    <property type="entry name" value="Peptidase_S54_rhomboid_dom"/>
</dbReference>
<dbReference type="AlphaFoldDB" id="A0A454CXE7"/>
<dbReference type="Gene3D" id="3.30.70.2350">
    <property type="match status" value="1"/>
</dbReference>
<dbReference type="InterPro" id="IPR022732">
    <property type="entry name" value="Peptidase_S54_GlpG_N"/>
</dbReference>
<dbReference type="GO" id="GO:0016020">
    <property type="term" value="C:membrane"/>
    <property type="evidence" value="ECO:0007669"/>
    <property type="project" value="UniProtKB-SubCell"/>
</dbReference>
<dbReference type="Gene3D" id="1.20.1540.10">
    <property type="entry name" value="Rhomboid-like"/>
    <property type="match status" value="1"/>
</dbReference>
<keyword evidence="4 7" id="KW-0812">Transmembrane</keyword>
<evidence type="ECO:0000313" key="11">
    <source>
        <dbReference type="Proteomes" id="UP000008367"/>
    </source>
</evidence>
<gene>
    <name evidence="10" type="primary">glpG</name>
    <name evidence="10" type="ORF">VCHENC02_3233</name>
</gene>
<feature type="domain" description="Peptidase S54 rhomboid" evidence="8">
    <location>
        <begin position="124"/>
        <end position="259"/>
    </location>
</feature>
<proteinExistence type="predicted"/>
<dbReference type="PANTHER" id="PTHR43066:SF26">
    <property type="entry name" value="RHOMBOID PROTEASE GLPG"/>
    <property type="match status" value="1"/>
</dbReference>
<dbReference type="EC" id="3.4.21.105" evidence="10"/>
<dbReference type="InterPro" id="IPR035952">
    <property type="entry name" value="Rhomboid-like_sf"/>
</dbReference>
<evidence type="ECO:0000256" key="2">
    <source>
        <dbReference type="ARBA" id="ARBA00022475"/>
    </source>
</evidence>
<dbReference type="GO" id="GO:0004252">
    <property type="term" value="F:serine-type endopeptidase activity"/>
    <property type="evidence" value="ECO:0007669"/>
    <property type="project" value="InterPro"/>
</dbReference>
<keyword evidence="6 7" id="KW-0472">Membrane</keyword>
<keyword evidence="10" id="KW-0645">Protease</keyword>
<dbReference type="Pfam" id="PF01694">
    <property type="entry name" value="Rhomboid"/>
    <property type="match status" value="1"/>
</dbReference>
<dbReference type="PANTHER" id="PTHR43066">
    <property type="entry name" value="RHOMBOID-RELATED PROTEIN"/>
    <property type="match status" value="1"/>
</dbReference>
<dbReference type="InterPro" id="IPR023662">
    <property type="entry name" value="Rhomboid_protease_GlpG"/>
</dbReference>
<evidence type="ECO:0000259" key="9">
    <source>
        <dbReference type="Pfam" id="PF12122"/>
    </source>
</evidence>
<dbReference type="SUPFAM" id="SSF144091">
    <property type="entry name" value="Rhomboid-like"/>
    <property type="match status" value="1"/>
</dbReference>
<feature type="transmembrane region" description="Helical" evidence="7">
    <location>
        <begin position="163"/>
        <end position="183"/>
    </location>
</feature>
<evidence type="ECO:0000256" key="6">
    <source>
        <dbReference type="ARBA" id="ARBA00023136"/>
    </source>
</evidence>
<feature type="transmembrane region" description="Helical" evidence="7">
    <location>
        <begin position="127"/>
        <end position="151"/>
    </location>
</feature>
<name>A0A454CXE7_VIBHA</name>
<keyword evidence="2" id="KW-1003">Cell membrane</keyword>
<evidence type="ECO:0000256" key="3">
    <source>
        <dbReference type="ARBA" id="ARBA00022519"/>
    </source>
</evidence>
<reference evidence="10 11" key="1">
    <citation type="submission" date="2012-10" db="EMBL/GenBank/DDBJ databases">
        <title>Genome sequence of Vibrio Cholerae HENC-02.</title>
        <authorList>
            <person name="Eppinger M."/>
            <person name="Hasan N.A."/>
            <person name="Sengamalay N."/>
            <person name="Hine E."/>
            <person name="Su Q."/>
            <person name="Daugherty S.C."/>
            <person name="Young S."/>
            <person name="Sadzewicz L."/>
            <person name="Tallon L."/>
            <person name="Cebula T.A."/>
            <person name="Ravel J."/>
            <person name="Colwell R.R."/>
        </authorList>
    </citation>
    <scope>NUCLEOTIDE SEQUENCE [LARGE SCALE GENOMIC DNA]</scope>
    <source>
        <strain evidence="10 11">HENC-02</strain>
    </source>
</reference>
<evidence type="ECO:0000256" key="4">
    <source>
        <dbReference type="ARBA" id="ARBA00022692"/>
    </source>
</evidence>
<dbReference type="Proteomes" id="UP000008367">
    <property type="component" value="Unassembled WGS sequence"/>
</dbReference>